<proteinExistence type="evidence at transcript level"/>
<dbReference type="AlphaFoldDB" id="J7JW83"/>
<gene>
    <name evidence="1" type="primary">Igf2</name>
</gene>
<evidence type="ECO:0000313" key="1">
    <source>
        <dbReference type="EMBL" id="AFQ62593.1"/>
    </source>
</evidence>
<accession>J7JW83</accession>
<reference evidence="1" key="1">
    <citation type="submission" date="2012-06" db="EMBL/GenBank/DDBJ databases">
        <title>Parent-of-Origin Dependent Growth Effects and the Evolution of Hybrid Inviability in Hamsters.</title>
        <authorList>
            <person name="Brekke T.D."/>
            <person name="Good J.M."/>
        </authorList>
    </citation>
    <scope>NUCLEOTIDE SEQUENCE</scope>
    <source>
        <tissue evidence="1">Placenta</tissue>
    </source>
</reference>
<protein>
    <submittedName>
        <fullName evidence="1">Insulin-like growth factor 2</fullName>
    </submittedName>
</protein>
<organism evidence="1">
    <name type="scientific">Phodopus sungorus</name>
    <name type="common">Striped hairy-footed hamster</name>
    <name type="synonym">Djungarian hamster</name>
    <dbReference type="NCBI Taxonomy" id="10044"/>
    <lineage>
        <taxon>Eukaryota</taxon>
        <taxon>Metazoa</taxon>
        <taxon>Chordata</taxon>
        <taxon>Craniata</taxon>
        <taxon>Vertebrata</taxon>
        <taxon>Euteleostomi</taxon>
        <taxon>Mammalia</taxon>
        <taxon>Eutheria</taxon>
        <taxon>Euarchontoglires</taxon>
        <taxon>Glires</taxon>
        <taxon>Rodentia</taxon>
        <taxon>Myomorpha</taxon>
        <taxon>Muroidea</taxon>
        <taxon>Cricetidae</taxon>
        <taxon>Cricetinae</taxon>
        <taxon>Phodopus</taxon>
    </lineage>
</organism>
<feature type="non-terminal residue" evidence="1">
    <location>
        <position position="1"/>
    </location>
</feature>
<feature type="non-terminal residue" evidence="1">
    <location>
        <position position="115"/>
    </location>
</feature>
<dbReference type="EMBL" id="JX217839">
    <property type="protein sequence ID" value="AFQ62593.1"/>
    <property type="molecule type" value="mRNA"/>
</dbReference>
<name>J7JW83_PHOSU</name>
<sequence>AALLLTAPARPCAVGSLLTRFSLSVRTAAFTSAGLQAVPTVAAEASWKSAASAAATWPSWRHTVPPPPSPRGTCRPLRPCFRTTSPDTPWASFSNTTPGDSPSNACAEACLPSCV</sequence>